<organism evidence="1">
    <name type="scientific">mine drainage metagenome</name>
    <dbReference type="NCBI Taxonomy" id="410659"/>
    <lineage>
        <taxon>unclassified sequences</taxon>
        <taxon>metagenomes</taxon>
        <taxon>ecological metagenomes</taxon>
    </lineage>
</organism>
<dbReference type="EMBL" id="MLJW01000442">
    <property type="protein sequence ID" value="OIQ87084.1"/>
    <property type="molecule type" value="Genomic_DNA"/>
</dbReference>
<gene>
    <name evidence="1" type="ORF">GALL_310740</name>
</gene>
<comment type="caution">
    <text evidence="1">The sequence shown here is derived from an EMBL/GenBank/DDBJ whole genome shotgun (WGS) entry which is preliminary data.</text>
</comment>
<accession>A0A1J5R506</accession>
<reference evidence="1" key="1">
    <citation type="submission" date="2016-10" db="EMBL/GenBank/DDBJ databases">
        <title>Sequence of Gallionella enrichment culture.</title>
        <authorList>
            <person name="Poehlein A."/>
            <person name="Muehling M."/>
            <person name="Daniel R."/>
        </authorList>
    </citation>
    <scope>NUCLEOTIDE SEQUENCE</scope>
</reference>
<dbReference type="AlphaFoldDB" id="A0A1J5R506"/>
<evidence type="ECO:0000313" key="1">
    <source>
        <dbReference type="EMBL" id="OIQ87084.1"/>
    </source>
</evidence>
<name>A0A1J5R506_9ZZZZ</name>
<sequence>MNTTAIKQFLDDPNNGWERRKVGTFVRYVWPFAEPPRWSTVKTLALHVGSSRAFLGNIPTGAVQVVDRALEAIESAFAHAGFDVPAEPECPVVLWDMTFPLPVEWELPDVPGSRCPVTILSSQAHPHTSTLILLPTHESGRFGGRDLAWLESSALHEGFHALLGRWLGGAQSMELHRRDRWAKFEEMCAVAMETRLARRVQAWMDYGRSWQSTLSLSHCDNNWAAFLHPQDGNFDHWVNTEVYGHFALIAFLQEHFCPAQSQVGDWLKVVWTGGRELGSSIDPWTALDNALADVGGVAALFQAYVSEATFPSFAGGIIAELHAVFGPPASAVLERHRAAKFFAIGPLAAQLLTCRILSGPPAGIVEVVDFRGLRDTVVQAFALRGPSGKPVPIEPIIEMGEATRPYKSWQFALNRADPISTEIRLIVSQPNHQGRSLAFTATWQ</sequence>
<proteinExistence type="predicted"/>
<protein>
    <submittedName>
        <fullName evidence="1">Uncharacterized protein</fullName>
    </submittedName>
</protein>